<dbReference type="Proteomes" id="UP000050345">
    <property type="component" value="Unassembled WGS sequence"/>
</dbReference>
<dbReference type="EMBL" id="LJQF01000449">
    <property type="protein sequence ID" value="KPX04998.1"/>
    <property type="molecule type" value="Genomic_DNA"/>
</dbReference>
<protein>
    <recommendedName>
        <fullName evidence="3">Signal recognition particle GTPase</fullName>
    </recommendedName>
</protein>
<dbReference type="RefSeq" id="WP_044321309.1">
    <property type="nucleotide sequence ID" value="NZ_JYHD01000038.1"/>
</dbReference>
<comment type="caution">
    <text evidence="1">The sequence shown here is derived from an EMBL/GenBank/DDBJ whole genome shotgun (WGS) entry which is preliminary data.</text>
</comment>
<dbReference type="PROSITE" id="PS51257">
    <property type="entry name" value="PROKAR_LIPOPROTEIN"/>
    <property type="match status" value="1"/>
</dbReference>
<evidence type="ECO:0000313" key="2">
    <source>
        <dbReference type="Proteomes" id="UP000050345"/>
    </source>
</evidence>
<dbReference type="InterPro" id="IPR022262">
    <property type="entry name" value="Lipoprot_put"/>
</dbReference>
<gene>
    <name evidence="1" type="ORF">ALO73_01555</name>
</gene>
<evidence type="ECO:0008006" key="3">
    <source>
        <dbReference type="Google" id="ProtNLM"/>
    </source>
</evidence>
<organism evidence="1 2">
    <name type="scientific">Pseudomonas syringae pv. daphniphylli</name>
    <dbReference type="NCBI Taxonomy" id="264455"/>
    <lineage>
        <taxon>Bacteria</taxon>
        <taxon>Pseudomonadati</taxon>
        <taxon>Pseudomonadota</taxon>
        <taxon>Gammaproteobacteria</taxon>
        <taxon>Pseudomonadales</taxon>
        <taxon>Pseudomonadaceae</taxon>
        <taxon>Pseudomonas</taxon>
        <taxon>Pseudomonas syringae</taxon>
    </lineage>
</organism>
<dbReference type="AlphaFoldDB" id="A0A9X0GYV1"/>
<evidence type="ECO:0000313" key="1">
    <source>
        <dbReference type="EMBL" id="KPX04998.1"/>
    </source>
</evidence>
<accession>A0A9X0GYV1</accession>
<proteinExistence type="predicted"/>
<name>A0A9X0GYV1_PSESX</name>
<sequence>MKAHRFRHWISTSLLLVFLAGCSTDKEAMLPHGEQTMMDIWNNAGSVGPQQQLFDARSALRRPLVDHSPNAGEQASYTRTAQTEIYNLFPRLPNPDLVLYVYPHLSGSEQAPVPGYSTVFPLYRTVQYAQPGERVDDL</sequence>
<dbReference type="NCBIfam" id="TIGR03751">
    <property type="entry name" value="conj_TIGR03751"/>
    <property type="match status" value="1"/>
</dbReference>
<reference evidence="1 2" key="1">
    <citation type="submission" date="2015-09" db="EMBL/GenBank/DDBJ databases">
        <title>Genome announcement of multiple Pseudomonas syringae strains.</title>
        <authorList>
            <person name="Thakur S."/>
            <person name="Wang P.W."/>
            <person name="Gong Y."/>
            <person name="Weir B.S."/>
            <person name="Guttman D.S."/>
        </authorList>
    </citation>
    <scope>NUCLEOTIDE SEQUENCE [LARGE SCALE GENOMIC DNA]</scope>
    <source>
        <strain evidence="1 2">ICMP9757</strain>
    </source>
</reference>